<dbReference type="Proteomes" id="UP000027665">
    <property type="component" value="Unassembled WGS sequence"/>
</dbReference>
<dbReference type="Pfam" id="PF13288">
    <property type="entry name" value="DXPR_C"/>
    <property type="match status" value="1"/>
</dbReference>
<evidence type="ECO:0000259" key="11">
    <source>
        <dbReference type="Pfam" id="PF08436"/>
    </source>
</evidence>
<dbReference type="UniPathway" id="UPA00056">
    <property type="reaction ID" value="UER00092"/>
</dbReference>
<dbReference type="SUPFAM" id="SSF55347">
    <property type="entry name" value="Glyceraldehyde-3-phosphate dehydrogenase-like, C-terminal domain"/>
    <property type="match status" value="1"/>
</dbReference>
<keyword evidence="7 9" id="KW-0414">Isoprene biosynthesis</keyword>
<feature type="binding site" evidence="9">
    <location>
        <position position="16"/>
    </location>
    <ligand>
        <name>NADPH</name>
        <dbReference type="ChEBI" id="CHEBI:57783"/>
    </ligand>
</feature>
<dbReference type="GO" id="GO:0016853">
    <property type="term" value="F:isomerase activity"/>
    <property type="evidence" value="ECO:0007669"/>
    <property type="project" value="UniProtKB-KW"/>
</dbReference>
<comment type="caution">
    <text evidence="13">The sequence shown here is derived from an EMBL/GenBank/DDBJ whole genome shotgun (WGS) entry which is preliminary data.</text>
</comment>
<keyword evidence="9" id="KW-0460">Magnesium</keyword>
<dbReference type="AlphaFoldDB" id="A0A073IPA4"/>
<keyword evidence="5 9" id="KW-0560">Oxidoreductase</keyword>
<sequence>MEKKIRLAVIGATGSVGGAVLDVCSRFPEIFEVTALAARCNAKKLAELGRRHGAKLLCLTEPCAGWQEDGFECLTGTKALSEIAEDDRVDHAVFASSGVAAIPALQKAISRGIDVSLANKESVVVAGPWVMPLVKRQWQLRPVDSEHSAVWQCLRDAPKEELSRIWLTASGGPFRDFTCEQMKDVTPEAALKHPIWKMGPKITIDSATLMNKGIECIEAMQLFDMPAERVGALIHPRSQVHGMAEFVDGTLKMLVSRADMRLPAAAALAWPKRLAAAEKILPPLEPSQWDLSFREIDEKLFPCYAAARWAGRVGGAMPPLLVGADESAVRHFLNHEISFMDIAGIINDVLEKYSGAAPKTLEDAIALVGEGERAADELCIKRRNV</sequence>
<dbReference type="GO" id="GO:0030604">
    <property type="term" value="F:1-deoxy-D-xylulose-5-phosphate reductoisomerase activity"/>
    <property type="evidence" value="ECO:0007669"/>
    <property type="project" value="UniProtKB-UniRule"/>
</dbReference>
<feature type="binding site" evidence="9">
    <location>
        <position position="146"/>
    </location>
    <ligand>
        <name>Mn(2+)</name>
        <dbReference type="ChEBI" id="CHEBI:29035"/>
    </ligand>
</feature>
<dbReference type="PANTHER" id="PTHR30525:SF0">
    <property type="entry name" value="1-DEOXY-D-XYLULOSE 5-PHOSPHATE REDUCTOISOMERASE, CHLOROPLASTIC"/>
    <property type="match status" value="1"/>
</dbReference>
<feature type="binding site" evidence="9">
    <location>
        <position position="146"/>
    </location>
    <ligand>
        <name>1-deoxy-D-xylulose 5-phosphate</name>
        <dbReference type="ChEBI" id="CHEBI:57792"/>
    </ligand>
</feature>
<dbReference type="GO" id="GO:0051484">
    <property type="term" value="P:isopentenyl diphosphate biosynthetic process, methylerythritol 4-phosphate pathway involved in terpenoid biosynthetic process"/>
    <property type="evidence" value="ECO:0007669"/>
    <property type="project" value="TreeGrafter"/>
</dbReference>
<dbReference type="PIRSF" id="PIRSF006205">
    <property type="entry name" value="Dxp_reductismrs"/>
    <property type="match status" value="1"/>
</dbReference>
<comment type="pathway">
    <text evidence="1 9">Isoprenoid biosynthesis; isopentenyl diphosphate biosynthesis via DXP pathway; isopentenyl diphosphate from 1-deoxy-D-xylulose 5-phosphate: step 1/6.</text>
</comment>
<evidence type="ECO:0000256" key="6">
    <source>
        <dbReference type="ARBA" id="ARBA00023211"/>
    </source>
</evidence>
<evidence type="ECO:0000256" key="8">
    <source>
        <dbReference type="ARBA" id="ARBA00048543"/>
    </source>
</evidence>
<dbReference type="InterPro" id="IPR036291">
    <property type="entry name" value="NAD(P)-bd_dom_sf"/>
</dbReference>
<feature type="binding site" evidence="9">
    <location>
        <position position="170"/>
    </location>
    <ligand>
        <name>1-deoxy-D-xylulose 5-phosphate</name>
        <dbReference type="ChEBI" id="CHEBI:57792"/>
    </ligand>
</feature>
<dbReference type="InterPro" id="IPR003821">
    <property type="entry name" value="DXP_reductoisomerase"/>
</dbReference>
<evidence type="ECO:0000256" key="1">
    <source>
        <dbReference type="ARBA" id="ARBA00005094"/>
    </source>
</evidence>
<keyword evidence="4 9" id="KW-0521">NADP</keyword>
<evidence type="ECO:0000313" key="13">
    <source>
        <dbReference type="EMBL" id="KEJ91534.1"/>
    </source>
</evidence>
<feature type="binding site" evidence="9">
    <location>
        <position position="211"/>
    </location>
    <ligand>
        <name>1-deoxy-D-xylulose 5-phosphate</name>
        <dbReference type="ChEBI" id="CHEBI:57792"/>
    </ligand>
</feature>
<feature type="binding site" evidence="9">
    <location>
        <position position="14"/>
    </location>
    <ligand>
        <name>NADPH</name>
        <dbReference type="ChEBI" id="CHEBI:57783"/>
    </ligand>
</feature>
<dbReference type="HAMAP" id="MF_00183">
    <property type="entry name" value="DXP_reductoisom"/>
    <property type="match status" value="1"/>
</dbReference>
<dbReference type="GeneID" id="90984441"/>
<dbReference type="Gene3D" id="1.10.1740.10">
    <property type="match status" value="1"/>
</dbReference>
<comment type="cofactor">
    <cofactor evidence="9">
        <name>Mg(2+)</name>
        <dbReference type="ChEBI" id="CHEBI:18420"/>
    </cofactor>
    <cofactor evidence="9">
        <name>Mn(2+)</name>
        <dbReference type="ChEBI" id="CHEBI:29035"/>
    </cofactor>
</comment>
<dbReference type="PANTHER" id="PTHR30525">
    <property type="entry name" value="1-DEOXY-D-XYLULOSE 5-PHOSPHATE REDUCTOISOMERASE"/>
    <property type="match status" value="1"/>
</dbReference>
<feature type="binding site" evidence="9">
    <location>
        <position position="41"/>
    </location>
    <ligand>
        <name>NADPH</name>
        <dbReference type="ChEBI" id="CHEBI:57783"/>
    </ligand>
</feature>
<gene>
    <name evidence="9" type="primary">dxr</name>
    <name evidence="13" type="ORF">EH55_10030</name>
</gene>
<organism evidence="13 14">
    <name type="scientific">Synergistes jonesii</name>
    <dbReference type="NCBI Taxonomy" id="2754"/>
    <lineage>
        <taxon>Bacteria</taxon>
        <taxon>Thermotogati</taxon>
        <taxon>Synergistota</taxon>
        <taxon>Synergistia</taxon>
        <taxon>Synergistales</taxon>
        <taxon>Synergistaceae</taxon>
        <taxon>Synergistes</taxon>
    </lineage>
</organism>
<evidence type="ECO:0000259" key="12">
    <source>
        <dbReference type="Pfam" id="PF13288"/>
    </source>
</evidence>
<feature type="binding site" evidence="9">
    <location>
        <position position="206"/>
    </location>
    <ligand>
        <name>1-deoxy-D-xylulose 5-phosphate</name>
        <dbReference type="ChEBI" id="CHEBI:57792"/>
    </ligand>
</feature>
<evidence type="ECO:0000256" key="9">
    <source>
        <dbReference type="HAMAP-Rule" id="MF_00183"/>
    </source>
</evidence>
<feature type="binding site" evidence="9">
    <location>
        <position position="13"/>
    </location>
    <ligand>
        <name>NADPH</name>
        <dbReference type="ChEBI" id="CHEBI:57783"/>
    </ligand>
</feature>
<name>A0A073IPA4_9BACT</name>
<keyword evidence="13" id="KW-0413">Isomerase</keyword>
<dbReference type="SUPFAM" id="SSF51735">
    <property type="entry name" value="NAD(P)-binding Rossmann-fold domains"/>
    <property type="match status" value="1"/>
</dbReference>
<feature type="binding site" evidence="9">
    <location>
        <position position="121"/>
    </location>
    <ligand>
        <name>NADPH</name>
        <dbReference type="ChEBI" id="CHEBI:57783"/>
    </ligand>
</feature>
<feature type="binding site" evidence="9">
    <location>
        <position position="15"/>
    </location>
    <ligand>
        <name>NADPH</name>
        <dbReference type="ChEBI" id="CHEBI:57783"/>
    </ligand>
</feature>
<dbReference type="Pfam" id="PF02670">
    <property type="entry name" value="DXP_reductoisom"/>
    <property type="match status" value="1"/>
</dbReference>
<evidence type="ECO:0000256" key="2">
    <source>
        <dbReference type="ARBA" id="ARBA00006825"/>
    </source>
</evidence>
<keyword evidence="3 9" id="KW-0479">Metal-binding</keyword>
<feature type="domain" description="DXP reductoisomerase C-terminal" evidence="12">
    <location>
        <begin position="256"/>
        <end position="367"/>
    </location>
</feature>
<dbReference type="STRING" id="2754.EH55_10030"/>
<feature type="binding site" evidence="9">
    <location>
        <position position="119"/>
    </location>
    <ligand>
        <name>NADPH</name>
        <dbReference type="ChEBI" id="CHEBI:57783"/>
    </ligand>
</feature>
<dbReference type="SUPFAM" id="SSF69055">
    <property type="entry name" value="1-deoxy-D-xylulose-5-phosphate reductoisomerase, C-terminal domain"/>
    <property type="match status" value="1"/>
</dbReference>
<feature type="domain" description="1-deoxy-D-xylulose 5-phosphate reductoisomerase C-terminal" evidence="11">
    <location>
        <begin position="141"/>
        <end position="223"/>
    </location>
</feature>
<comment type="caution">
    <text evidence="9">Lacks conserved residue(s) required for the propagation of feature annotation.</text>
</comment>
<evidence type="ECO:0000256" key="4">
    <source>
        <dbReference type="ARBA" id="ARBA00022857"/>
    </source>
</evidence>
<dbReference type="eggNOG" id="COG0743">
    <property type="taxonomic scope" value="Bacteria"/>
</dbReference>
<dbReference type="InterPro" id="IPR036169">
    <property type="entry name" value="DXPR_C_sf"/>
</dbReference>
<dbReference type="InterPro" id="IPR026877">
    <property type="entry name" value="DXPR_C"/>
</dbReference>
<comment type="function">
    <text evidence="9">Catalyzes the NADPH-dependent rearrangement and reduction of 1-deoxy-D-xylulose-5-phosphate (DXP) to 2-C-methyl-D-erythritol 4-phosphate (MEP).</text>
</comment>
<feature type="binding site" evidence="9">
    <location>
        <position position="120"/>
    </location>
    <ligand>
        <name>1-deoxy-D-xylulose 5-phosphate</name>
        <dbReference type="ChEBI" id="CHEBI:57792"/>
    </ligand>
</feature>
<feature type="binding site" evidence="9">
    <location>
        <position position="193"/>
    </location>
    <ligand>
        <name>1-deoxy-D-xylulose 5-phosphate</name>
        <dbReference type="ChEBI" id="CHEBI:57792"/>
    </ligand>
</feature>
<dbReference type="InterPro" id="IPR013512">
    <property type="entry name" value="DXP_reductoisomerase_N"/>
</dbReference>
<reference evidence="13 14" key="1">
    <citation type="submission" date="2014-04" db="EMBL/GenBank/DDBJ databases">
        <title>Draft Genome Sequence of Synergistes jonesii.</title>
        <authorList>
            <person name="Coil D.A."/>
            <person name="Eisen J.A."/>
            <person name="Holland-Moritz H.E."/>
        </authorList>
    </citation>
    <scope>NUCLEOTIDE SEQUENCE [LARGE SCALE GENOMIC DNA]</scope>
    <source>
        <strain evidence="13 14">78-1</strain>
    </source>
</reference>
<dbReference type="Gene3D" id="3.40.50.720">
    <property type="entry name" value="NAD(P)-binding Rossmann-like Domain"/>
    <property type="match status" value="1"/>
</dbReference>
<dbReference type="Pfam" id="PF08436">
    <property type="entry name" value="DXP_redisom_C"/>
    <property type="match status" value="1"/>
</dbReference>
<feature type="binding site" evidence="9">
    <location>
        <position position="215"/>
    </location>
    <ligand>
        <name>1-deoxy-D-xylulose 5-phosphate</name>
        <dbReference type="ChEBI" id="CHEBI:57792"/>
    </ligand>
</feature>
<feature type="domain" description="1-deoxy-D-xylulose 5-phosphate reductoisomerase N-terminal" evidence="10">
    <location>
        <begin position="7"/>
        <end position="127"/>
    </location>
</feature>
<dbReference type="PATRIC" id="fig|2754.20.peg.982"/>
<feature type="binding site" evidence="9">
    <location>
        <position position="145"/>
    </location>
    <ligand>
        <name>1-deoxy-D-xylulose 5-phosphate</name>
        <dbReference type="ChEBI" id="CHEBI:57792"/>
    </ligand>
</feature>
<dbReference type="EMBL" id="JMKI01000047">
    <property type="protein sequence ID" value="KEJ91534.1"/>
    <property type="molecule type" value="Genomic_DNA"/>
</dbReference>
<evidence type="ECO:0000256" key="3">
    <source>
        <dbReference type="ARBA" id="ARBA00022723"/>
    </source>
</evidence>
<keyword evidence="14" id="KW-1185">Reference proteome</keyword>
<evidence type="ECO:0000313" key="14">
    <source>
        <dbReference type="Proteomes" id="UP000027665"/>
    </source>
</evidence>
<comment type="catalytic activity">
    <reaction evidence="8">
        <text>2-C-methyl-D-erythritol 4-phosphate + NADP(+) = 1-deoxy-D-xylulose 5-phosphate + NADPH + H(+)</text>
        <dbReference type="Rhea" id="RHEA:13717"/>
        <dbReference type="ChEBI" id="CHEBI:15378"/>
        <dbReference type="ChEBI" id="CHEBI:57783"/>
        <dbReference type="ChEBI" id="CHEBI:57792"/>
        <dbReference type="ChEBI" id="CHEBI:58262"/>
        <dbReference type="ChEBI" id="CHEBI:58349"/>
        <dbReference type="EC" id="1.1.1.267"/>
    </reaction>
    <physiologicalReaction direction="right-to-left" evidence="8">
        <dbReference type="Rhea" id="RHEA:13719"/>
    </physiologicalReaction>
</comment>
<protein>
    <recommendedName>
        <fullName evidence="9">1-deoxy-D-xylulose 5-phosphate reductoisomerase</fullName>
        <shortName evidence="9">DXP reductoisomerase</shortName>
        <ecNumber evidence="9">1.1.1.267</ecNumber>
    </recommendedName>
    <alternativeName>
        <fullName evidence="9">1-deoxyxylulose-5-phosphate reductoisomerase</fullName>
    </alternativeName>
    <alternativeName>
        <fullName evidence="9">2-C-methyl-D-erythritol 4-phosphate synthase</fullName>
    </alternativeName>
</protein>
<feature type="binding site" evidence="9">
    <location>
        <position position="212"/>
    </location>
    <ligand>
        <name>1-deoxy-D-xylulose 5-phosphate</name>
        <dbReference type="ChEBI" id="CHEBI:57792"/>
    </ligand>
</feature>
<evidence type="ECO:0000256" key="5">
    <source>
        <dbReference type="ARBA" id="ARBA00023002"/>
    </source>
</evidence>
<dbReference type="GO" id="GO:0070402">
    <property type="term" value="F:NADPH binding"/>
    <property type="evidence" value="ECO:0007669"/>
    <property type="project" value="InterPro"/>
</dbReference>
<evidence type="ECO:0000256" key="7">
    <source>
        <dbReference type="ARBA" id="ARBA00023229"/>
    </source>
</evidence>
<evidence type="ECO:0000259" key="10">
    <source>
        <dbReference type="Pfam" id="PF02670"/>
    </source>
</evidence>
<dbReference type="InterPro" id="IPR013644">
    <property type="entry name" value="DXP_reductoisomerase_C"/>
</dbReference>
<feature type="binding site" evidence="9">
    <location>
        <position position="144"/>
    </location>
    <ligand>
        <name>Mn(2+)</name>
        <dbReference type="ChEBI" id="CHEBI:29035"/>
    </ligand>
</feature>
<dbReference type="EC" id="1.1.1.267" evidence="9"/>
<feature type="binding site" evidence="9">
    <location>
        <position position="199"/>
    </location>
    <ligand>
        <name>NADPH</name>
        <dbReference type="ChEBI" id="CHEBI:57783"/>
    </ligand>
</feature>
<dbReference type="OrthoDB" id="9806546at2"/>
<keyword evidence="6 9" id="KW-0464">Manganese</keyword>
<dbReference type="RefSeq" id="WP_037977969.1">
    <property type="nucleotide sequence ID" value="NZ_JMKI01000047.1"/>
</dbReference>
<comment type="similarity">
    <text evidence="2 9">Belongs to the DXR family.</text>
</comment>
<feature type="binding site" evidence="9">
    <location>
        <position position="215"/>
    </location>
    <ligand>
        <name>Mn(2+)</name>
        <dbReference type="ChEBI" id="CHEBI:29035"/>
    </ligand>
</feature>
<accession>A0A073IPA4</accession>
<dbReference type="GO" id="GO:0030145">
    <property type="term" value="F:manganese ion binding"/>
    <property type="evidence" value="ECO:0007669"/>
    <property type="project" value="TreeGrafter"/>
</dbReference>
<proteinExistence type="inferred from homology"/>